<keyword evidence="4" id="KW-1133">Transmembrane helix</keyword>
<dbReference type="GO" id="GO:0015020">
    <property type="term" value="F:glucuronosyltransferase activity"/>
    <property type="evidence" value="ECO:0007669"/>
    <property type="project" value="TreeGrafter"/>
</dbReference>
<dbReference type="Pfam" id="PF13896">
    <property type="entry name" value="Glyco_transf_49"/>
    <property type="match status" value="1"/>
</dbReference>
<keyword evidence="2" id="KW-0812">Transmembrane</keyword>
<sequence>MMMFWRKFRLSLGTASMLLGYFVIRYTTQQMYYADIPEDPQSFQYNSQPKSNQEGLVCDQVIHIASIQLEPESSQEFEFLLKTIFFHRHHSIHLHIIVNKQVMRKIAKNLLETWDLTNVFWAFTDLTDLKLPLPQSGTEAFLQKALPFILPDNTTERFQVDKRTPDIADILLMKVAKIRRRGTSRYLKDVLARHRNDNSLQEFFKTVSDDRPYILPCSWGVSQDAVANGCHLNDPIKALIWSPQTAAFSANVNLESAKERALSELRSDALVYRSRTSPCLAVPQNQVVIDLNKPCVEYRYASAIKRRTHLYYVAGPETYQNEAARKLDVTLLTQFTLDRFGTFERFMASWEGPVHAVLYVTDIDAMELPSKIETSSVLQKRKNIAYHVVYKRGISLHLEFDPCSMRREQRQDKQQDIECTRIGLHPSRCDKFYPINYLRNVAMKEVQTSHLLFVDVDLVVNKGLYDMLKRYIKDYMLPRLNVTLVVPAFESLWPLTNLPRNKSELLTLMEQKKVIGYRMNRGWNLGHKPTNYPHWVKASAPYQAIWKDAYEPYVVIATKDAPLYLEILLERMGDKIAYGRELYARGYEFWVLPDVFIIHLPHPTSLGTNIWKTYRGYAR</sequence>
<proteinExistence type="predicted"/>
<evidence type="ECO:0000313" key="8">
    <source>
        <dbReference type="Proteomes" id="UP001208570"/>
    </source>
</evidence>
<dbReference type="PANTHER" id="PTHR12270:SF25">
    <property type="entry name" value="GLYCOSYLTRANSFERASE-LIKE PROTEIN LARGE"/>
    <property type="match status" value="1"/>
</dbReference>
<accession>A0AAD9JTI9</accession>
<gene>
    <name evidence="7" type="ORF">LSH36_162g04046</name>
</gene>
<keyword evidence="3" id="KW-0735">Signal-anchor</keyword>
<evidence type="ECO:0000256" key="5">
    <source>
        <dbReference type="ARBA" id="ARBA00023136"/>
    </source>
</evidence>
<dbReference type="EMBL" id="JAODUP010000162">
    <property type="protein sequence ID" value="KAK2158881.1"/>
    <property type="molecule type" value="Genomic_DNA"/>
</dbReference>
<keyword evidence="6" id="KW-0325">Glycoprotein</keyword>
<reference evidence="7" key="1">
    <citation type="journal article" date="2023" name="Mol. Biol. Evol.">
        <title>Third-Generation Sequencing Reveals the Adaptive Role of the Epigenome in Three Deep-Sea Polychaetes.</title>
        <authorList>
            <person name="Perez M."/>
            <person name="Aroh O."/>
            <person name="Sun Y."/>
            <person name="Lan Y."/>
            <person name="Juniper S.K."/>
            <person name="Young C.R."/>
            <person name="Angers B."/>
            <person name="Qian P.Y."/>
        </authorList>
    </citation>
    <scope>NUCLEOTIDE SEQUENCE</scope>
    <source>
        <strain evidence="7">P08H-3</strain>
    </source>
</reference>
<evidence type="ECO:0000256" key="4">
    <source>
        <dbReference type="ARBA" id="ARBA00022989"/>
    </source>
</evidence>
<protein>
    <submittedName>
        <fullName evidence="7">Uncharacterized protein</fullName>
    </submittedName>
</protein>
<keyword evidence="8" id="KW-1185">Reference proteome</keyword>
<evidence type="ECO:0000313" key="7">
    <source>
        <dbReference type="EMBL" id="KAK2158881.1"/>
    </source>
</evidence>
<dbReference type="PANTHER" id="PTHR12270">
    <property type="entry name" value="GLYCOSYLTRANSFERASE-RELATED"/>
    <property type="match status" value="1"/>
</dbReference>
<comment type="subcellular location">
    <subcellularLocation>
        <location evidence="1">Membrane</location>
        <topology evidence="1">Single-pass type II membrane protein</topology>
    </subcellularLocation>
</comment>
<dbReference type="GO" id="GO:0035269">
    <property type="term" value="P:protein O-linked glycosylation via mannose"/>
    <property type="evidence" value="ECO:0007669"/>
    <property type="project" value="TreeGrafter"/>
</dbReference>
<evidence type="ECO:0000256" key="3">
    <source>
        <dbReference type="ARBA" id="ARBA00022968"/>
    </source>
</evidence>
<dbReference type="Proteomes" id="UP001208570">
    <property type="component" value="Unassembled WGS sequence"/>
</dbReference>
<dbReference type="InterPro" id="IPR029044">
    <property type="entry name" value="Nucleotide-diphossugar_trans"/>
</dbReference>
<dbReference type="SUPFAM" id="SSF53448">
    <property type="entry name" value="Nucleotide-diphospho-sugar transferases"/>
    <property type="match status" value="1"/>
</dbReference>
<comment type="caution">
    <text evidence="7">The sequence shown here is derived from an EMBL/GenBank/DDBJ whole genome shotgun (WGS) entry which is preliminary data.</text>
</comment>
<name>A0AAD9JTI9_9ANNE</name>
<dbReference type="GO" id="GO:0005794">
    <property type="term" value="C:Golgi apparatus"/>
    <property type="evidence" value="ECO:0007669"/>
    <property type="project" value="TreeGrafter"/>
</dbReference>
<dbReference type="AlphaFoldDB" id="A0AAD9JTI9"/>
<keyword evidence="5" id="KW-0472">Membrane</keyword>
<dbReference type="GO" id="GO:0016020">
    <property type="term" value="C:membrane"/>
    <property type="evidence" value="ECO:0007669"/>
    <property type="project" value="UniProtKB-SubCell"/>
</dbReference>
<evidence type="ECO:0000256" key="2">
    <source>
        <dbReference type="ARBA" id="ARBA00022692"/>
    </source>
</evidence>
<evidence type="ECO:0000256" key="6">
    <source>
        <dbReference type="ARBA" id="ARBA00023180"/>
    </source>
</evidence>
<evidence type="ECO:0000256" key="1">
    <source>
        <dbReference type="ARBA" id="ARBA00004606"/>
    </source>
</evidence>
<organism evidence="7 8">
    <name type="scientific">Paralvinella palmiformis</name>
    <dbReference type="NCBI Taxonomy" id="53620"/>
    <lineage>
        <taxon>Eukaryota</taxon>
        <taxon>Metazoa</taxon>
        <taxon>Spiralia</taxon>
        <taxon>Lophotrochozoa</taxon>
        <taxon>Annelida</taxon>
        <taxon>Polychaeta</taxon>
        <taxon>Sedentaria</taxon>
        <taxon>Canalipalpata</taxon>
        <taxon>Terebellida</taxon>
        <taxon>Terebelliformia</taxon>
        <taxon>Alvinellidae</taxon>
        <taxon>Paralvinella</taxon>
    </lineage>
</organism>
<dbReference type="InterPro" id="IPR051292">
    <property type="entry name" value="Xyl/GlcA_transferase"/>
</dbReference>
<dbReference type="GO" id="GO:0042285">
    <property type="term" value="F:xylosyltransferase activity"/>
    <property type="evidence" value="ECO:0007669"/>
    <property type="project" value="TreeGrafter"/>
</dbReference>